<proteinExistence type="predicted"/>
<gene>
    <name evidence="1" type="ORF">ALC62_07620</name>
</gene>
<feature type="non-terminal residue" evidence="1">
    <location>
        <position position="1"/>
    </location>
</feature>
<reference evidence="1 2" key="1">
    <citation type="submission" date="2016-03" db="EMBL/GenBank/DDBJ databases">
        <title>Cyphomyrmex costatus WGS genome.</title>
        <authorList>
            <person name="Nygaard S."/>
            <person name="Hu H."/>
            <person name="Boomsma J."/>
            <person name="Zhang G."/>
        </authorList>
    </citation>
    <scope>NUCLEOTIDE SEQUENCE [LARGE SCALE GENOMIC DNA]</scope>
    <source>
        <strain evidence="1">MS0001</strain>
        <tissue evidence="1">Whole body</tissue>
    </source>
</reference>
<protein>
    <submittedName>
        <fullName evidence="1">Uncharacterized protein</fullName>
    </submittedName>
</protein>
<dbReference type="EMBL" id="KQ977595">
    <property type="protein sequence ID" value="KYN01648.1"/>
    <property type="molecule type" value="Genomic_DNA"/>
</dbReference>
<dbReference type="Proteomes" id="UP000078542">
    <property type="component" value="Unassembled WGS sequence"/>
</dbReference>
<sequence length="70" mass="8018">APAKRVAEKLICATPRELVGSPDAITIIINYVVSRRPRGIMAAVHRHARTYICIYTADKYNKRVHIRVFR</sequence>
<name>A0A195CLR9_9HYME</name>
<keyword evidence="2" id="KW-1185">Reference proteome</keyword>
<organism evidence="1 2">
    <name type="scientific">Cyphomyrmex costatus</name>
    <dbReference type="NCBI Taxonomy" id="456900"/>
    <lineage>
        <taxon>Eukaryota</taxon>
        <taxon>Metazoa</taxon>
        <taxon>Ecdysozoa</taxon>
        <taxon>Arthropoda</taxon>
        <taxon>Hexapoda</taxon>
        <taxon>Insecta</taxon>
        <taxon>Pterygota</taxon>
        <taxon>Neoptera</taxon>
        <taxon>Endopterygota</taxon>
        <taxon>Hymenoptera</taxon>
        <taxon>Apocrita</taxon>
        <taxon>Aculeata</taxon>
        <taxon>Formicoidea</taxon>
        <taxon>Formicidae</taxon>
        <taxon>Myrmicinae</taxon>
        <taxon>Cyphomyrmex</taxon>
    </lineage>
</organism>
<accession>A0A195CLR9</accession>
<evidence type="ECO:0000313" key="1">
    <source>
        <dbReference type="EMBL" id="KYN01648.1"/>
    </source>
</evidence>
<dbReference type="AlphaFoldDB" id="A0A195CLR9"/>
<evidence type="ECO:0000313" key="2">
    <source>
        <dbReference type="Proteomes" id="UP000078542"/>
    </source>
</evidence>